<keyword evidence="3" id="KW-1185">Reference proteome</keyword>
<sequence length="648" mass="73225">MLNLNQVPSTTTVIDDSNSRSDVIWKVLILDSKSTAIVSSILRVNDLLKSGITMHYSINSVRSPLPDVPVIYFIEPLKSNIDLIIEDLKSEKYSEFYINFTSNLPRNLLEYFANLVSLTNKSFKIKQVFDQYLNYLVTEPNLFSLNLPNTYSLLNNPKINEDQINLITEQISNGLFNTILTLNSIPIIRAPRGGPAELIAQSLDSKLKDHVINAKLSNNSSISSNRSVLILLDRNFDLASMFAHSWIYQCMVFDIFKLERNTITITKSDEKNTDKIITTKYDIDSSDFFWNSNSQIPFPDAVENVEKELNNYKIEAKELTNKTGGISSLNEISNQNSDQYDTQQIQLAVKKLPYLTKKKQIIDMHMNILASLLKELESKHLDFYFEVEQNINDPKIRQDFLNKLSENPDNKEILNDKLRTYLFLYLLCDLPADFTKKVEKILTDLNCDLSPLNYIKRAKDVIKLATFQLNDSSNFNSNKSANNSQQKTSNFSGLSSRLFGLAEGTGVGSIISNLQKLLPEKNQIPITNIVESIMDPSKSTSTILNTTDDYLYFDPLIIRGTQSKTPKRNVYNLGITFVVGDGNYLEYQNLQEWCNNASNTNSSSLNPTSTTNKLGGKNVIYGSTNIVTPKEFLKECSSLVEAASSASK</sequence>
<dbReference type="GeneID" id="30964141"/>
<dbReference type="Gene3D" id="3.40.50.1910">
    <property type="match status" value="1"/>
</dbReference>
<dbReference type="GO" id="GO:0046578">
    <property type="term" value="P:regulation of Ras protein signal transduction"/>
    <property type="evidence" value="ECO:0007669"/>
    <property type="project" value="EnsemblFungi"/>
</dbReference>
<dbReference type="InterPro" id="IPR036045">
    <property type="entry name" value="Sec1-like_sf"/>
</dbReference>
<dbReference type="FunCoup" id="A0A1D2VIZ0">
    <property type="interactions" value="1234"/>
</dbReference>
<gene>
    <name evidence="2" type="ORF">ASCRUDRAFT_34264</name>
</gene>
<dbReference type="InterPro" id="IPR001619">
    <property type="entry name" value="Sec1-like"/>
</dbReference>
<dbReference type="InterPro" id="IPR027482">
    <property type="entry name" value="Sec1-like_dom2"/>
</dbReference>
<dbReference type="GO" id="GO:0000139">
    <property type="term" value="C:Golgi membrane"/>
    <property type="evidence" value="ECO:0007669"/>
    <property type="project" value="EnsemblFungi"/>
</dbReference>
<dbReference type="EMBL" id="KV454479">
    <property type="protein sequence ID" value="ODV61596.1"/>
    <property type="molecule type" value="Genomic_DNA"/>
</dbReference>
<reference evidence="3" key="1">
    <citation type="submission" date="2016-05" db="EMBL/GenBank/DDBJ databases">
        <title>Comparative genomics of biotechnologically important yeasts.</title>
        <authorList>
            <consortium name="DOE Joint Genome Institute"/>
            <person name="Riley R."/>
            <person name="Haridas S."/>
            <person name="Wolfe K.H."/>
            <person name="Lopes M.R."/>
            <person name="Hittinger C.T."/>
            <person name="Goker M."/>
            <person name="Salamov A."/>
            <person name="Wisecaver J."/>
            <person name="Long T.M."/>
            <person name="Aerts A.L."/>
            <person name="Barry K."/>
            <person name="Choi C."/>
            <person name="Clum A."/>
            <person name="Coughlan A.Y."/>
            <person name="Deshpande S."/>
            <person name="Douglass A.P."/>
            <person name="Hanson S.J."/>
            <person name="Klenk H.-P."/>
            <person name="Labutti K."/>
            <person name="Lapidus A."/>
            <person name="Lindquist E."/>
            <person name="Lipzen A."/>
            <person name="Meier-Kolthoff J.P."/>
            <person name="Ohm R.A."/>
            <person name="Otillar R.P."/>
            <person name="Pangilinan J."/>
            <person name="Peng Y."/>
            <person name="Rokas A."/>
            <person name="Rosa C.A."/>
            <person name="Scheuner C."/>
            <person name="Sibirny A.A."/>
            <person name="Slot J.C."/>
            <person name="Stielow J.B."/>
            <person name="Sun H."/>
            <person name="Kurtzman C.P."/>
            <person name="Blackwell M."/>
            <person name="Grigoriev I.V."/>
            <person name="Jeffries T.W."/>
        </authorList>
    </citation>
    <scope>NUCLEOTIDE SEQUENCE [LARGE SCALE GENOMIC DNA]</scope>
    <source>
        <strain evidence="3">DSM 1968</strain>
    </source>
</reference>
<dbReference type="GO" id="GO:0006890">
    <property type="term" value="P:retrograde vesicle-mediated transport, Golgi to endoplasmic reticulum"/>
    <property type="evidence" value="ECO:0007669"/>
    <property type="project" value="EnsemblFungi"/>
</dbReference>
<organism evidence="2 3">
    <name type="scientific">Ascoidea rubescens DSM 1968</name>
    <dbReference type="NCBI Taxonomy" id="1344418"/>
    <lineage>
        <taxon>Eukaryota</taxon>
        <taxon>Fungi</taxon>
        <taxon>Dikarya</taxon>
        <taxon>Ascomycota</taxon>
        <taxon>Saccharomycotina</taxon>
        <taxon>Saccharomycetes</taxon>
        <taxon>Ascoideaceae</taxon>
        <taxon>Ascoidea</taxon>
    </lineage>
</organism>
<dbReference type="PANTHER" id="PTHR11679">
    <property type="entry name" value="VESICLE PROTEIN SORTING-ASSOCIATED"/>
    <property type="match status" value="1"/>
</dbReference>
<dbReference type="STRING" id="1344418.A0A1D2VIZ0"/>
<protein>
    <submittedName>
        <fullName evidence="2">Sec1-like protein</fullName>
    </submittedName>
</protein>
<dbReference type="GO" id="GO:0005783">
    <property type="term" value="C:endoplasmic reticulum"/>
    <property type="evidence" value="ECO:0007669"/>
    <property type="project" value="EnsemblFungi"/>
</dbReference>
<name>A0A1D2VIZ0_9ASCO</name>
<dbReference type="GO" id="GO:0019905">
    <property type="term" value="F:syntaxin binding"/>
    <property type="evidence" value="ECO:0007669"/>
    <property type="project" value="EnsemblFungi"/>
</dbReference>
<dbReference type="InterPro" id="IPR043154">
    <property type="entry name" value="Sec-1-like_dom1"/>
</dbReference>
<dbReference type="Gene3D" id="1.25.40.60">
    <property type="match status" value="1"/>
</dbReference>
<dbReference type="RefSeq" id="XP_020047903.1">
    <property type="nucleotide sequence ID" value="XM_020190505.1"/>
</dbReference>
<accession>A0A1D2VIZ0</accession>
<dbReference type="Gene3D" id="3.90.830.10">
    <property type="entry name" value="Syntaxin Binding Protein 1, Chain A, domain 2"/>
    <property type="match status" value="1"/>
</dbReference>
<dbReference type="Pfam" id="PF00995">
    <property type="entry name" value="Sec1"/>
    <property type="match status" value="1"/>
</dbReference>
<evidence type="ECO:0000313" key="3">
    <source>
        <dbReference type="Proteomes" id="UP000095038"/>
    </source>
</evidence>
<dbReference type="InterPro" id="IPR043127">
    <property type="entry name" value="Sec-1-like_dom3a"/>
</dbReference>
<dbReference type="GO" id="GO:0048280">
    <property type="term" value="P:vesicle fusion with Golgi apparatus"/>
    <property type="evidence" value="ECO:0007669"/>
    <property type="project" value="EnsemblFungi"/>
</dbReference>
<comment type="similarity">
    <text evidence="1">Belongs to the STXBP/unc-18/SEC1 family.</text>
</comment>
<evidence type="ECO:0000256" key="1">
    <source>
        <dbReference type="ARBA" id="ARBA00009884"/>
    </source>
</evidence>
<dbReference type="PIRSF" id="PIRSF005715">
    <property type="entry name" value="VPS45_Sec1"/>
    <property type="match status" value="1"/>
</dbReference>
<dbReference type="SUPFAM" id="SSF56815">
    <property type="entry name" value="Sec1/munc18-like (SM) proteins"/>
    <property type="match status" value="1"/>
</dbReference>
<dbReference type="OrthoDB" id="10251230at2759"/>
<dbReference type="GO" id="GO:0030134">
    <property type="term" value="C:COPII-coated ER to Golgi transport vesicle"/>
    <property type="evidence" value="ECO:0007669"/>
    <property type="project" value="EnsemblFungi"/>
</dbReference>
<dbReference type="InParanoid" id="A0A1D2VIZ0"/>
<dbReference type="Proteomes" id="UP000095038">
    <property type="component" value="Unassembled WGS sequence"/>
</dbReference>
<proteinExistence type="inferred from homology"/>
<dbReference type="Gene3D" id="3.40.50.2060">
    <property type="match status" value="1"/>
</dbReference>
<dbReference type="GO" id="GO:0006888">
    <property type="term" value="P:endoplasmic reticulum to Golgi vesicle-mediated transport"/>
    <property type="evidence" value="ECO:0007669"/>
    <property type="project" value="EnsemblFungi"/>
</dbReference>
<dbReference type="GO" id="GO:0035543">
    <property type="term" value="P:positive regulation of SNARE complex assembly"/>
    <property type="evidence" value="ECO:0007669"/>
    <property type="project" value="EnsemblFungi"/>
</dbReference>
<dbReference type="AlphaFoldDB" id="A0A1D2VIZ0"/>
<evidence type="ECO:0000313" key="2">
    <source>
        <dbReference type="EMBL" id="ODV61596.1"/>
    </source>
</evidence>